<evidence type="ECO:0000313" key="1">
    <source>
        <dbReference type="EMBL" id="GFT27842.1"/>
    </source>
</evidence>
<organism evidence="1 2">
    <name type="scientific">Nephila pilipes</name>
    <name type="common">Giant wood spider</name>
    <name type="synonym">Nephila maculata</name>
    <dbReference type="NCBI Taxonomy" id="299642"/>
    <lineage>
        <taxon>Eukaryota</taxon>
        <taxon>Metazoa</taxon>
        <taxon>Ecdysozoa</taxon>
        <taxon>Arthropoda</taxon>
        <taxon>Chelicerata</taxon>
        <taxon>Arachnida</taxon>
        <taxon>Araneae</taxon>
        <taxon>Araneomorphae</taxon>
        <taxon>Entelegynae</taxon>
        <taxon>Araneoidea</taxon>
        <taxon>Nephilidae</taxon>
        <taxon>Nephila</taxon>
    </lineage>
</organism>
<name>A0A8X6NPQ3_NEPPI</name>
<dbReference type="AlphaFoldDB" id="A0A8X6NPQ3"/>
<dbReference type="EMBL" id="BMAW01012279">
    <property type="protein sequence ID" value="GFT27842.1"/>
    <property type="molecule type" value="Genomic_DNA"/>
</dbReference>
<keyword evidence="2" id="KW-1185">Reference proteome</keyword>
<evidence type="ECO:0000313" key="2">
    <source>
        <dbReference type="Proteomes" id="UP000887013"/>
    </source>
</evidence>
<dbReference type="Proteomes" id="UP000887013">
    <property type="component" value="Unassembled WGS sequence"/>
</dbReference>
<accession>A0A8X6NPQ3</accession>
<proteinExistence type="predicted"/>
<sequence>MIKTTYVITNEEALTAALRKQCGKLWTVLDLTGISVLSSLMTKRLRRSFVSPSVCSGFVSIICLWLSDVEIEQIGTPVIRYVVPDDLICYNRLK</sequence>
<comment type="caution">
    <text evidence="1">The sequence shown here is derived from an EMBL/GenBank/DDBJ whole genome shotgun (WGS) entry which is preliminary data.</text>
</comment>
<reference evidence="1" key="1">
    <citation type="submission" date="2020-08" db="EMBL/GenBank/DDBJ databases">
        <title>Multicomponent nature underlies the extraordinary mechanical properties of spider dragline silk.</title>
        <authorList>
            <person name="Kono N."/>
            <person name="Nakamura H."/>
            <person name="Mori M."/>
            <person name="Yoshida Y."/>
            <person name="Ohtoshi R."/>
            <person name="Malay A.D."/>
            <person name="Moran D.A.P."/>
            <person name="Tomita M."/>
            <person name="Numata K."/>
            <person name="Arakawa K."/>
        </authorList>
    </citation>
    <scope>NUCLEOTIDE SEQUENCE</scope>
</reference>
<protein>
    <submittedName>
        <fullName evidence="1">Uncharacterized protein</fullName>
    </submittedName>
</protein>
<gene>
    <name evidence="1" type="ORF">NPIL_376081</name>
</gene>